<comment type="caution">
    <text evidence="5">The sequence shown here is derived from an EMBL/GenBank/DDBJ whole genome shotgun (WGS) entry which is preliminary data.</text>
</comment>
<keyword evidence="3" id="KW-0804">Transcription</keyword>
<keyword evidence="2" id="KW-0238">DNA-binding</keyword>
<dbReference type="SMART" id="SM00345">
    <property type="entry name" value="HTH_GNTR"/>
    <property type="match status" value="1"/>
</dbReference>
<dbReference type="RefSeq" id="WP_190291761.1">
    <property type="nucleotide sequence ID" value="NZ_JABFCZ010000012.1"/>
</dbReference>
<dbReference type="GO" id="GO:0003677">
    <property type="term" value="F:DNA binding"/>
    <property type="evidence" value="ECO:0007669"/>
    <property type="project" value="UniProtKB-KW"/>
</dbReference>
<feature type="domain" description="HTH gntR-type" evidence="4">
    <location>
        <begin position="18"/>
        <end position="85"/>
    </location>
</feature>
<dbReference type="SMART" id="SM00895">
    <property type="entry name" value="FCD"/>
    <property type="match status" value="1"/>
</dbReference>
<evidence type="ECO:0000259" key="4">
    <source>
        <dbReference type="PROSITE" id="PS50949"/>
    </source>
</evidence>
<sequence length="226" mass="24908">MVDQDVALVRQERGRGDSSRGSKVYQALLERIRNGTLPPGSRMREDEIASLLGVSRTPVREALARLQARGLVESARGGWTIVELTRSQVMELYAMRGVLEGAAARFAAENASSSEIAGLKHVAEMFARSESDASERARVNMIFHEAIYEAAHNTYLIRMLQDLNDSLALLSDTTFTVEGRVEGAEVEHGLILAAIEARSPDAAEQAARAHIRHALEARLTLLFERR</sequence>
<dbReference type="InterPro" id="IPR011711">
    <property type="entry name" value="GntR_C"/>
</dbReference>
<proteinExistence type="predicted"/>
<dbReference type="PANTHER" id="PTHR43537:SF49">
    <property type="entry name" value="TRANSCRIPTIONAL REGULATORY PROTEIN"/>
    <property type="match status" value="1"/>
</dbReference>
<dbReference type="SUPFAM" id="SSF46785">
    <property type="entry name" value="Winged helix' DNA-binding domain"/>
    <property type="match status" value="1"/>
</dbReference>
<dbReference type="Gene3D" id="1.20.120.530">
    <property type="entry name" value="GntR ligand-binding domain-like"/>
    <property type="match status" value="1"/>
</dbReference>
<evidence type="ECO:0000256" key="3">
    <source>
        <dbReference type="ARBA" id="ARBA00023163"/>
    </source>
</evidence>
<dbReference type="InterPro" id="IPR008920">
    <property type="entry name" value="TF_FadR/GntR_C"/>
</dbReference>
<keyword evidence="1" id="KW-0805">Transcription regulation</keyword>
<gene>
    <name evidence="5" type="ORF">HK439_12090</name>
</gene>
<dbReference type="Gene3D" id="1.10.10.10">
    <property type="entry name" value="Winged helix-like DNA-binding domain superfamily/Winged helix DNA-binding domain"/>
    <property type="match status" value="1"/>
</dbReference>
<dbReference type="EMBL" id="JABFCZ010000012">
    <property type="protein sequence ID" value="MBD1547007.1"/>
    <property type="molecule type" value="Genomic_DNA"/>
</dbReference>
<dbReference type="SUPFAM" id="SSF48008">
    <property type="entry name" value="GntR ligand-binding domain-like"/>
    <property type="match status" value="1"/>
</dbReference>
<evidence type="ECO:0000313" key="5">
    <source>
        <dbReference type="EMBL" id="MBD1547007.1"/>
    </source>
</evidence>
<dbReference type="AlphaFoldDB" id="A0A926P4R0"/>
<dbReference type="InterPro" id="IPR036388">
    <property type="entry name" value="WH-like_DNA-bd_sf"/>
</dbReference>
<dbReference type="Pfam" id="PF07729">
    <property type="entry name" value="FCD"/>
    <property type="match status" value="1"/>
</dbReference>
<dbReference type="InterPro" id="IPR036390">
    <property type="entry name" value="WH_DNA-bd_sf"/>
</dbReference>
<protein>
    <submittedName>
        <fullName evidence="5">GntR family transcriptional regulator</fullName>
    </submittedName>
</protein>
<dbReference type="PRINTS" id="PR00035">
    <property type="entry name" value="HTHGNTR"/>
</dbReference>
<dbReference type="PANTHER" id="PTHR43537">
    <property type="entry name" value="TRANSCRIPTIONAL REGULATOR, GNTR FAMILY"/>
    <property type="match status" value="1"/>
</dbReference>
<dbReference type="CDD" id="cd07377">
    <property type="entry name" value="WHTH_GntR"/>
    <property type="match status" value="1"/>
</dbReference>
<evidence type="ECO:0000256" key="1">
    <source>
        <dbReference type="ARBA" id="ARBA00023015"/>
    </source>
</evidence>
<name>A0A926P4R0_9HYPH</name>
<dbReference type="PROSITE" id="PS50949">
    <property type="entry name" value="HTH_GNTR"/>
    <property type="match status" value="1"/>
</dbReference>
<dbReference type="GO" id="GO:0003700">
    <property type="term" value="F:DNA-binding transcription factor activity"/>
    <property type="evidence" value="ECO:0007669"/>
    <property type="project" value="InterPro"/>
</dbReference>
<reference evidence="5" key="1">
    <citation type="submission" date="2020-05" db="EMBL/GenBank/DDBJ databases">
        <title>Identification of trans-AT polyketide cluster in two marine bacteria, producers of a novel glutaramide-containing polyketide sesbanimide D and analogs.</title>
        <authorList>
            <person name="Kacar D."/>
            <person name="Rodriguez P."/>
            <person name="Canedo L."/>
            <person name="Gonzalez E."/>
            <person name="Galan B."/>
            <person name="De La Calle F."/>
            <person name="Garcia J.L."/>
        </authorList>
    </citation>
    <scope>NUCLEOTIDE SEQUENCE</scope>
    <source>
        <strain evidence="5">PHM038</strain>
    </source>
</reference>
<accession>A0A926P4R0</accession>
<dbReference type="Pfam" id="PF00392">
    <property type="entry name" value="GntR"/>
    <property type="match status" value="1"/>
</dbReference>
<dbReference type="Proteomes" id="UP000598467">
    <property type="component" value="Unassembled WGS sequence"/>
</dbReference>
<evidence type="ECO:0000256" key="2">
    <source>
        <dbReference type="ARBA" id="ARBA00023125"/>
    </source>
</evidence>
<organism evidence="5 6">
    <name type="scientific">Roseibium aggregatum</name>
    <dbReference type="NCBI Taxonomy" id="187304"/>
    <lineage>
        <taxon>Bacteria</taxon>
        <taxon>Pseudomonadati</taxon>
        <taxon>Pseudomonadota</taxon>
        <taxon>Alphaproteobacteria</taxon>
        <taxon>Hyphomicrobiales</taxon>
        <taxon>Stappiaceae</taxon>
        <taxon>Roseibium</taxon>
    </lineage>
</organism>
<dbReference type="InterPro" id="IPR000524">
    <property type="entry name" value="Tscrpt_reg_HTH_GntR"/>
</dbReference>
<evidence type="ECO:0000313" key="6">
    <source>
        <dbReference type="Proteomes" id="UP000598467"/>
    </source>
</evidence>